<comment type="caution">
    <text evidence="10">The sequence shown here is derived from an EMBL/GenBank/DDBJ whole genome shotgun (WGS) entry which is preliminary data.</text>
</comment>
<organism evidence="10 11">
    <name type="scientific">Facklamia lactis</name>
    <dbReference type="NCBI Taxonomy" id="2749967"/>
    <lineage>
        <taxon>Bacteria</taxon>
        <taxon>Bacillati</taxon>
        <taxon>Bacillota</taxon>
        <taxon>Bacilli</taxon>
        <taxon>Lactobacillales</taxon>
        <taxon>Aerococcaceae</taxon>
        <taxon>Facklamia</taxon>
    </lineage>
</organism>
<dbReference type="Proteomes" id="UP000721415">
    <property type="component" value="Unassembled WGS sequence"/>
</dbReference>
<evidence type="ECO:0000256" key="6">
    <source>
        <dbReference type="ARBA" id="ARBA00022840"/>
    </source>
</evidence>
<dbReference type="SMART" id="SM00382">
    <property type="entry name" value="AAA"/>
    <property type="match status" value="1"/>
</dbReference>
<keyword evidence="5" id="KW-0547">Nucleotide-binding</keyword>
<dbReference type="Pfam" id="PF00005">
    <property type="entry name" value="ABC_tran"/>
    <property type="match status" value="1"/>
</dbReference>
<keyword evidence="8" id="KW-0472">Membrane</keyword>
<sequence length="225" mass="26512">MDLKVRNFKYKDEVIIEDVLFKVKSNKVNYLIGENGSGKSTLIQIFLGLIQGENIHRDYQLRNDYVYFMQAIPMLDLSCKKNIQLILGILFNKFNISLTDIENRVDKYIFNFFEKNWEKKYSDLSGGEARLLQLFCYLQTEKKLVVLDEPSANIDRLNVTYILNYIQNQNKTFLITTHDYRDLLATENYSVTCIEDGKVSFFGDKNEFESIETFESDFLNQFTNR</sequence>
<evidence type="ECO:0000256" key="5">
    <source>
        <dbReference type="ARBA" id="ARBA00022741"/>
    </source>
</evidence>
<evidence type="ECO:0000256" key="2">
    <source>
        <dbReference type="ARBA" id="ARBA00005417"/>
    </source>
</evidence>
<dbReference type="CDD" id="cd00267">
    <property type="entry name" value="ABC_ATPase"/>
    <property type="match status" value="1"/>
</dbReference>
<gene>
    <name evidence="10" type="ORF">HZY91_04795</name>
</gene>
<evidence type="ECO:0000256" key="7">
    <source>
        <dbReference type="ARBA" id="ARBA00022967"/>
    </source>
</evidence>
<dbReference type="GO" id="GO:0005524">
    <property type="term" value="F:ATP binding"/>
    <property type="evidence" value="ECO:0007669"/>
    <property type="project" value="UniProtKB-KW"/>
</dbReference>
<comment type="subcellular location">
    <subcellularLocation>
        <location evidence="1">Cell membrane</location>
        <topology evidence="1">Peripheral membrane protein</topology>
    </subcellularLocation>
</comment>
<dbReference type="EMBL" id="JACBXQ010000002">
    <property type="protein sequence ID" value="MBG9986211.1"/>
    <property type="molecule type" value="Genomic_DNA"/>
</dbReference>
<evidence type="ECO:0000256" key="3">
    <source>
        <dbReference type="ARBA" id="ARBA00022448"/>
    </source>
</evidence>
<dbReference type="PROSITE" id="PS50893">
    <property type="entry name" value="ABC_TRANSPORTER_2"/>
    <property type="match status" value="1"/>
</dbReference>
<keyword evidence="4" id="KW-1003">Cell membrane</keyword>
<keyword evidence="7" id="KW-1278">Translocase</keyword>
<dbReference type="InterPro" id="IPR003439">
    <property type="entry name" value="ABC_transporter-like_ATP-bd"/>
</dbReference>
<feature type="domain" description="ABC transporter" evidence="9">
    <location>
        <begin position="1"/>
        <end position="221"/>
    </location>
</feature>
<comment type="similarity">
    <text evidence="2">Belongs to the ABC transporter superfamily.</text>
</comment>
<dbReference type="Gene3D" id="3.40.50.300">
    <property type="entry name" value="P-loop containing nucleotide triphosphate hydrolases"/>
    <property type="match status" value="1"/>
</dbReference>
<proteinExistence type="inferred from homology"/>
<evidence type="ECO:0000256" key="4">
    <source>
        <dbReference type="ARBA" id="ARBA00022475"/>
    </source>
</evidence>
<name>A0ABS0LPY5_9LACT</name>
<dbReference type="PANTHER" id="PTHR43553:SF27">
    <property type="entry name" value="ENERGY-COUPLING FACTOR TRANSPORTER ATP-BINDING PROTEIN ECFA2"/>
    <property type="match status" value="1"/>
</dbReference>
<protein>
    <submittedName>
        <fullName evidence="10">ATP-binding cassette domain-containing protein</fullName>
    </submittedName>
</protein>
<keyword evidence="11" id="KW-1185">Reference proteome</keyword>
<dbReference type="SUPFAM" id="SSF52540">
    <property type="entry name" value="P-loop containing nucleoside triphosphate hydrolases"/>
    <property type="match status" value="1"/>
</dbReference>
<dbReference type="InterPro" id="IPR027417">
    <property type="entry name" value="P-loop_NTPase"/>
</dbReference>
<evidence type="ECO:0000259" key="9">
    <source>
        <dbReference type="PROSITE" id="PS50893"/>
    </source>
</evidence>
<evidence type="ECO:0000256" key="8">
    <source>
        <dbReference type="ARBA" id="ARBA00023136"/>
    </source>
</evidence>
<evidence type="ECO:0000256" key="1">
    <source>
        <dbReference type="ARBA" id="ARBA00004202"/>
    </source>
</evidence>
<reference evidence="10 11" key="1">
    <citation type="submission" date="2020-07" db="EMBL/GenBank/DDBJ databases">
        <title>Facklamia lactis sp. nov., isolated from raw milk.</title>
        <authorList>
            <person name="Doll E.V."/>
            <person name="Huptas C."/>
            <person name="Staib L."/>
            <person name="Wenning M."/>
            <person name="Scherer S."/>
        </authorList>
    </citation>
    <scope>NUCLEOTIDE SEQUENCE [LARGE SCALE GENOMIC DNA]</scope>
    <source>
        <strain evidence="10 11">DSM 111018</strain>
    </source>
</reference>
<keyword evidence="3" id="KW-0813">Transport</keyword>
<accession>A0ABS0LPY5</accession>
<dbReference type="InterPro" id="IPR003593">
    <property type="entry name" value="AAA+_ATPase"/>
</dbReference>
<dbReference type="RefSeq" id="WP_197115122.1">
    <property type="nucleotide sequence ID" value="NZ_JACBXQ010000002.1"/>
</dbReference>
<keyword evidence="6 10" id="KW-0067">ATP-binding</keyword>
<evidence type="ECO:0000313" key="11">
    <source>
        <dbReference type="Proteomes" id="UP000721415"/>
    </source>
</evidence>
<dbReference type="PANTHER" id="PTHR43553">
    <property type="entry name" value="HEAVY METAL TRANSPORTER"/>
    <property type="match status" value="1"/>
</dbReference>
<dbReference type="InterPro" id="IPR050095">
    <property type="entry name" value="ECF_ABC_transporter_ATP-bd"/>
</dbReference>
<evidence type="ECO:0000313" key="10">
    <source>
        <dbReference type="EMBL" id="MBG9986211.1"/>
    </source>
</evidence>